<name>A0A3B1EA16_9ZZZZ</name>
<dbReference type="FunFam" id="3.40.640.10:FF:000046">
    <property type="entry name" value="Cystathionine gamma-lyase"/>
    <property type="match status" value="1"/>
</dbReference>
<dbReference type="PANTHER" id="PTHR43797">
    <property type="entry name" value="HOMOCYSTEINE/CYSTEINE SYNTHASE"/>
    <property type="match status" value="1"/>
</dbReference>
<accession>A0A3B1EA16</accession>
<evidence type="ECO:0000256" key="3">
    <source>
        <dbReference type="ARBA" id="ARBA00022679"/>
    </source>
</evidence>
<dbReference type="InterPro" id="IPR015424">
    <property type="entry name" value="PyrdxlP-dep_Trfase"/>
</dbReference>
<dbReference type="GO" id="GO:0005737">
    <property type="term" value="C:cytoplasm"/>
    <property type="evidence" value="ECO:0007669"/>
    <property type="project" value="TreeGrafter"/>
</dbReference>
<dbReference type="PIRSF" id="PIRSF001434">
    <property type="entry name" value="CGS"/>
    <property type="match status" value="1"/>
</dbReference>
<evidence type="ECO:0000256" key="1">
    <source>
        <dbReference type="ARBA" id="ARBA00001933"/>
    </source>
</evidence>
<dbReference type="GO" id="GO:0030170">
    <property type="term" value="F:pyridoxal phosphate binding"/>
    <property type="evidence" value="ECO:0007669"/>
    <property type="project" value="InterPro"/>
</dbReference>
<dbReference type="InterPro" id="IPR015422">
    <property type="entry name" value="PyrdxlP-dep_Trfase_small"/>
</dbReference>
<keyword evidence="4" id="KW-0663">Pyridoxal phosphate</keyword>
<evidence type="ECO:0000256" key="4">
    <source>
        <dbReference type="ARBA" id="ARBA00022898"/>
    </source>
</evidence>
<dbReference type="GO" id="GO:0004124">
    <property type="term" value="F:cysteine synthase activity"/>
    <property type="evidence" value="ECO:0007669"/>
    <property type="project" value="TreeGrafter"/>
</dbReference>
<protein>
    <submittedName>
        <fullName evidence="5">O-acetylhomoserine sulfhydrylase / O-succinylhomoserine sulfhydrylase</fullName>
        <ecNumber evidence="5">2.5.1.48</ecNumber>
        <ecNumber evidence="5">2.5.1.49</ecNumber>
    </submittedName>
</protein>
<dbReference type="Gene3D" id="3.90.1150.10">
    <property type="entry name" value="Aspartate Aminotransferase, domain 1"/>
    <property type="match status" value="1"/>
</dbReference>
<comment type="similarity">
    <text evidence="2">Belongs to the trans-sulfuration enzymes family.</text>
</comment>
<dbReference type="GO" id="GO:0019346">
    <property type="term" value="P:transsulfuration"/>
    <property type="evidence" value="ECO:0007669"/>
    <property type="project" value="InterPro"/>
</dbReference>
<dbReference type="Gene3D" id="3.40.640.10">
    <property type="entry name" value="Type I PLP-dependent aspartate aminotransferase-like (Major domain)"/>
    <property type="match status" value="1"/>
</dbReference>
<dbReference type="Pfam" id="PF01053">
    <property type="entry name" value="Cys_Met_Meta_PP"/>
    <property type="match status" value="1"/>
</dbReference>
<dbReference type="EC" id="2.5.1.49" evidence="5"/>
<evidence type="ECO:0000313" key="5">
    <source>
        <dbReference type="EMBL" id="VAY86363.1"/>
    </source>
</evidence>
<dbReference type="EC" id="2.5.1.48" evidence="5"/>
<gene>
    <name evidence="5" type="ORF">MNB_ARC-1_281</name>
</gene>
<dbReference type="InterPro" id="IPR006235">
    <property type="entry name" value="OAc-hSer/O-AcSer_sulfhydrylase"/>
</dbReference>
<comment type="cofactor">
    <cofactor evidence="1">
        <name>pyridoxal 5'-phosphate</name>
        <dbReference type="ChEBI" id="CHEBI:597326"/>
    </cofactor>
</comment>
<keyword evidence="3 5" id="KW-0808">Transferase</keyword>
<organism evidence="5">
    <name type="scientific">hydrothermal vent metagenome</name>
    <dbReference type="NCBI Taxonomy" id="652676"/>
    <lineage>
        <taxon>unclassified sequences</taxon>
        <taxon>metagenomes</taxon>
        <taxon>ecological metagenomes</taxon>
    </lineage>
</organism>
<evidence type="ECO:0000256" key="2">
    <source>
        <dbReference type="ARBA" id="ARBA00009077"/>
    </source>
</evidence>
<dbReference type="GO" id="GO:0071269">
    <property type="term" value="P:L-homocysteine biosynthetic process"/>
    <property type="evidence" value="ECO:0007669"/>
    <property type="project" value="TreeGrafter"/>
</dbReference>
<dbReference type="InterPro" id="IPR015421">
    <property type="entry name" value="PyrdxlP-dep_Trfase_major"/>
</dbReference>
<dbReference type="AlphaFoldDB" id="A0A3B1EA16"/>
<proteinExistence type="inferred from homology"/>
<dbReference type="GO" id="GO:0006535">
    <property type="term" value="P:cysteine biosynthetic process from serine"/>
    <property type="evidence" value="ECO:0007669"/>
    <property type="project" value="TreeGrafter"/>
</dbReference>
<dbReference type="EMBL" id="UOYO01000010">
    <property type="protein sequence ID" value="VAY86363.1"/>
    <property type="molecule type" value="Genomic_DNA"/>
</dbReference>
<reference evidence="5" key="1">
    <citation type="submission" date="2018-10" db="EMBL/GenBank/DDBJ databases">
        <authorList>
            <person name="Aoki K."/>
        </authorList>
    </citation>
    <scope>NUCLEOTIDE SEQUENCE</scope>
</reference>
<dbReference type="InterPro" id="IPR000277">
    <property type="entry name" value="Cys/Met-Metab_PyrdxlP-dep_enz"/>
</dbReference>
<dbReference type="GO" id="GO:0003962">
    <property type="term" value="F:cystathionine gamma-synthase activity"/>
    <property type="evidence" value="ECO:0007669"/>
    <property type="project" value="UniProtKB-EC"/>
</dbReference>
<dbReference type="SUPFAM" id="SSF53383">
    <property type="entry name" value="PLP-dependent transferases"/>
    <property type="match status" value="1"/>
</dbReference>
<dbReference type="GO" id="GO:0003961">
    <property type="term" value="F:O-acetylhomoserine aminocarboxypropyltransferase activity"/>
    <property type="evidence" value="ECO:0007669"/>
    <property type="project" value="UniProtKB-EC"/>
</dbReference>
<dbReference type="PANTHER" id="PTHR43797:SF2">
    <property type="entry name" value="HOMOCYSTEINE_CYSTEINE SYNTHASE"/>
    <property type="match status" value="1"/>
</dbReference>
<sequence>MNLNKFYTKIINLTSNKKGPVSTPIVNSASFAYGDSATAVERFSGDLQNPQYARMGNPTNIKLEKAMTTIEGGIQAFCTSSGMASVSMAVLSLAIAGDEIIVVGGLFGGTYSFFKNFCSRCGIKSHFFEADDFDGIKTAINDKTKIIFCESVGNPNLKLTNLPILGKIATENKIAFIVDNTVTPLSIKPIDFGADIVIYSTTKIIAGNTSALGGIAVFRQLQENDKFYTKRYKEILEPFLKEHPKDALARIARPILRDIGFAGNAMSSYLTLLGLETLPLRLDRIKTSSNVVAKELQKHGFNVRHPSLQNHENNDLFNSLYNGYSGSLLTIDFENNKEAFDFLDKCSLITITANICDARTLGLHMKSTIYKDYDEKTRKFLGITDGLVRISIGLEDPMDIVNDFIQARG</sequence>